<name>A0ABW3WL82_9FLAO</name>
<dbReference type="InterPro" id="IPR036866">
    <property type="entry name" value="RibonucZ/Hydroxyglut_hydro"/>
</dbReference>
<organism evidence="3 4">
    <name type="scientific">Lutibacter holmesii</name>
    <dbReference type="NCBI Taxonomy" id="1137985"/>
    <lineage>
        <taxon>Bacteria</taxon>
        <taxon>Pseudomonadati</taxon>
        <taxon>Bacteroidota</taxon>
        <taxon>Flavobacteriia</taxon>
        <taxon>Flavobacteriales</taxon>
        <taxon>Flavobacteriaceae</taxon>
        <taxon>Lutibacter</taxon>
    </lineage>
</organism>
<dbReference type="EMBL" id="JBHTMV010000003">
    <property type="protein sequence ID" value="MFD1292892.1"/>
    <property type="molecule type" value="Genomic_DNA"/>
</dbReference>
<evidence type="ECO:0000259" key="2">
    <source>
        <dbReference type="Pfam" id="PF12706"/>
    </source>
</evidence>
<dbReference type="Gene3D" id="3.60.15.10">
    <property type="entry name" value="Ribonuclease Z/Hydroxyacylglutathione hydrolase-like"/>
    <property type="match status" value="1"/>
</dbReference>
<dbReference type="PANTHER" id="PTHR15032">
    <property type="entry name" value="N-ACYL-PHOSPHATIDYLETHANOLAMINE-HYDROLYZING PHOSPHOLIPASE D"/>
    <property type="match status" value="1"/>
</dbReference>
<gene>
    <name evidence="3" type="ORF">ACFQ5N_03495</name>
</gene>
<keyword evidence="1" id="KW-1133">Transmembrane helix</keyword>
<keyword evidence="1" id="KW-0472">Membrane</keyword>
<dbReference type="RefSeq" id="WP_386807784.1">
    <property type="nucleotide sequence ID" value="NZ_JBHTMV010000003.1"/>
</dbReference>
<feature type="transmembrane region" description="Helical" evidence="1">
    <location>
        <begin position="12"/>
        <end position="31"/>
    </location>
</feature>
<sequence>MIKKLIKFIKVMLIGILSFILIIAIVGAIFVNTSPQFGGKTTGEDLVRMENSPNYNGDGSFKNLELTLASTGLKLSTFPKFFTNGDNKVPQGNIPQINLPKSYFDSEPQQPRITWFGHSTLFVELEGMNVFIDPMLGDVPAPHPLLGNARFNKELPISINNLPEIDVVLISHDHYDHLDYGSIQQLKDKVKLFYVPLGVKAHLTEWGVSKDKIKEFDWWEKANLQGVEFVSTPARHFSGRGFSRNNTLWTSWVIKSKNNAIFFSGDSGYGKHFKEIGEKYGPFDFAMMECGQYNEQWAHIHMSPEQTIQASVDVKAKTMMPIHWGAFKLALHQWTDPIERASKKAQELHVKMATPIIGEAIVVDTNYPSSKWWLKN</sequence>
<dbReference type="Proteomes" id="UP001597241">
    <property type="component" value="Unassembled WGS sequence"/>
</dbReference>
<dbReference type="InterPro" id="IPR001279">
    <property type="entry name" value="Metallo-B-lactamas"/>
</dbReference>
<proteinExistence type="predicted"/>
<keyword evidence="4" id="KW-1185">Reference proteome</keyword>
<keyword evidence="1" id="KW-0812">Transmembrane</keyword>
<evidence type="ECO:0000256" key="1">
    <source>
        <dbReference type="SAM" id="Phobius"/>
    </source>
</evidence>
<comment type="caution">
    <text evidence="3">The sequence shown here is derived from an EMBL/GenBank/DDBJ whole genome shotgun (WGS) entry which is preliminary data.</text>
</comment>
<dbReference type="SUPFAM" id="SSF56281">
    <property type="entry name" value="Metallo-hydrolase/oxidoreductase"/>
    <property type="match status" value="1"/>
</dbReference>
<dbReference type="PANTHER" id="PTHR15032:SF4">
    <property type="entry name" value="N-ACYL-PHOSPHATIDYLETHANOLAMINE-HYDROLYZING PHOSPHOLIPASE D"/>
    <property type="match status" value="1"/>
</dbReference>
<dbReference type="Pfam" id="PF12706">
    <property type="entry name" value="Lactamase_B_2"/>
    <property type="match status" value="1"/>
</dbReference>
<reference evidence="4" key="1">
    <citation type="journal article" date="2019" name="Int. J. Syst. Evol. Microbiol.">
        <title>The Global Catalogue of Microorganisms (GCM) 10K type strain sequencing project: providing services to taxonomists for standard genome sequencing and annotation.</title>
        <authorList>
            <consortium name="The Broad Institute Genomics Platform"/>
            <consortium name="The Broad Institute Genome Sequencing Center for Infectious Disease"/>
            <person name="Wu L."/>
            <person name="Ma J."/>
        </authorList>
    </citation>
    <scope>NUCLEOTIDE SEQUENCE [LARGE SCALE GENOMIC DNA]</scope>
    <source>
        <strain evidence="4">CCUG 62221</strain>
    </source>
</reference>
<accession>A0ABW3WL82</accession>
<feature type="domain" description="Metallo-beta-lactamase" evidence="2">
    <location>
        <begin position="129"/>
        <end position="324"/>
    </location>
</feature>
<evidence type="ECO:0000313" key="4">
    <source>
        <dbReference type="Proteomes" id="UP001597241"/>
    </source>
</evidence>
<protein>
    <submittedName>
        <fullName evidence="3">MBL fold metallo-hydrolase</fullName>
    </submittedName>
</protein>
<evidence type="ECO:0000313" key="3">
    <source>
        <dbReference type="EMBL" id="MFD1292892.1"/>
    </source>
</evidence>